<keyword evidence="2" id="KW-1185">Reference proteome</keyword>
<comment type="caution">
    <text evidence="1">The sequence shown here is derived from an EMBL/GenBank/DDBJ whole genome shotgun (WGS) entry which is preliminary data.</text>
</comment>
<dbReference type="EMBL" id="PPTA01000004">
    <property type="protein sequence ID" value="TFB03993.1"/>
    <property type="molecule type" value="Genomic_DNA"/>
</dbReference>
<organism evidence="1 2">
    <name type="scientific">Trichoderma ghanense</name>
    <dbReference type="NCBI Taxonomy" id="65468"/>
    <lineage>
        <taxon>Eukaryota</taxon>
        <taxon>Fungi</taxon>
        <taxon>Dikarya</taxon>
        <taxon>Ascomycota</taxon>
        <taxon>Pezizomycotina</taxon>
        <taxon>Sordariomycetes</taxon>
        <taxon>Hypocreomycetidae</taxon>
        <taxon>Hypocreales</taxon>
        <taxon>Hypocreaceae</taxon>
        <taxon>Trichoderma</taxon>
    </lineage>
</organism>
<protein>
    <submittedName>
        <fullName evidence="1">Uncharacterized protein</fullName>
    </submittedName>
</protein>
<accession>A0ABY2H6Y8</accession>
<reference evidence="1 2" key="1">
    <citation type="submission" date="2018-01" db="EMBL/GenBank/DDBJ databases">
        <title>Genome characterization of the sugarcane-associated fungus Trichoderma ghanense CCMA-1212 and their application in lignocelulose bioconversion.</title>
        <authorList>
            <person name="Steindorff A.S."/>
            <person name="Mendes T.D."/>
            <person name="Vilela E.S.D."/>
            <person name="Rodrigues D.S."/>
            <person name="Formighieri E.F."/>
            <person name="Melo I.S."/>
            <person name="Favaro L.C.L."/>
        </authorList>
    </citation>
    <scope>NUCLEOTIDE SEQUENCE [LARGE SCALE GENOMIC DNA]</scope>
    <source>
        <strain evidence="1 2">CCMA-1212</strain>
    </source>
</reference>
<dbReference type="Proteomes" id="UP001642720">
    <property type="component" value="Unassembled WGS sequence"/>
</dbReference>
<gene>
    <name evidence="1" type="ORF">CCMA1212_003959</name>
</gene>
<dbReference type="RefSeq" id="XP_073560194.1">
    <property type="nucleotide sequence ID" value="XM_073701286.1"/>
</dbReference>
<evidence type="ECO:0000313" key="1">
    <source>
        <dbReference type="EMBL" id="TFB03993.1"/>
    </source>
</evidence>
<evidence type="ECO:0000313" key="2">
    <source>
        <dbReference type="Proteomes" id="UP001642720"/>
    </source>
</evidence>
<dbReference type="GeneID" id="300575736"/>
<name>A0ABY2H6Y8_9HYPO</name>
<sequence length="61" mass="6314">MGVLSLSRQPCIDDRSAFGNSGCGISGASRVRFATGGPMGVRRCRELFRPGLGVGGRTNDG</sequence>
<proteinExistence type="predicted"/>